<dbReference type="RefSeq" id="WP_175149948.1">
    <property type="nucleotide sequence ID" value="NZ_CADIKK010000010.1"/>
</dbReference>
<dbReference type="Pfam" id="PF06850">
    <property type="entry name" value="PHB_depo_C"/>
    <property type="match status" value="1"/>
</dbReference>
<dbReference type="InterPro" id="IPR029058">
    <property type="entry name" value="AB_hydrolase_fold"/>
</dbReference>
<dbReference type="InterPro" id="IPR010915">
    <property type="entry name" value="PHB_depoly_PhaZ"/>
</dbReference>
<feature type="domain" description="PHB de-polymerase C-terminal" evidence="1">
    <location>
        <begin position="205"/>
        <end position="405"/>
    </location>
</feature>
<evidence type="ECO:0000259" key="1">
    <source>
        <dbReference type="Pfam" id="PF06850"/>
    </source>
</evidence>
<evidence type="ECO:0000313" key="3">
    <source>
        <dbReference type="Proteomes" id="UP000494365"/>
    </source>
</evidence>
<dbReference type="Gene3D" id="3.40.50.1820">
    <property type="entry name" value="alpha/beta hydrolase"/>
    <property type="match status" value="1"/>
</dbReference>
<keyword evidence="3" id="KW-1185">Reference proteome</keyword>
<protein>
    <recommendedName>
        <fullName evidence="1">PHB de-polymerase C-terminal domain-containing protein</fullName>
    </recommendedName>
</protein>
<sequence>MWYDLLDTQRRLAKAFADTALIVSGWHGAQWAAAGAPRAARDWLIRSTCAFETAPPFAIGAVQSGGEWIPVEECIADEMPIGTLRKFTRASSIAAPPGNRPVILCAPLAGHHAVMLRETVETLLETCDVVYITDWADARDVPLAAGPLALADYVRALERYIRKVRAQGAPAHLVAVCQACVPALAAASLLASNGTPPFASVALLGGPIDTRLDPTSVDRFASSRSLRWFRDNLIDEVPPPYLGAGRRVYPGFIQQAAIVTAHPARQLDLEARYWSNWLSGNLHDAQTALRSLNEYAAVVDMSECYFLDMLGVVFHEQLLARGAWSIDGRCVDTGALAQVPLCTIEGDCDDITGAGQTHCAHALCHAPDAPRQRRVTVGQCDHYDLFTGPRWHDEVHPQLCGFWRAIECSYDAKVEPAARIR</sequence>
<dbReference type="EMBL" id="CADIKK010000010">
    <property type="protein sequence ID" value="CAB3788029.1"/>
    <property type="molecule type" value="Genomic_DNA"/>
</dbReference>
<organism evidence="2 3">
    <name type="scientific">Paraburkholderia ultramafica</name>
    <dbReference type="NCBI Taxonomy" id="1544867"/>
    <lineage>
        <taxon>Bacteria</taxon>
        <taxon>Pseudomonadati</taxon>
        <taxon>Pseudomonadota</taxon>
        <taxon>Betaproteobacteria</taxon>
        <taxon>Burkholderiales</taxon>
        <taxon>Burkholderiaceae</taxon>
        <taxon>Paraburkholderia</taxon>
    </lineage>
</organism>
<dbReference type="NCBIfam" id="TIGR01849">
    <property type="entry name" value="PHB_depoly_PhaZ"/>
    <property type="match status" value="1"/>
</dbReference>
<dbReference type="PANTHER" id="PTHR36837">
    <property type="entry name" value="POLY(3-HYDROXYALKANOATE) POLYMERASE SUBUNIT PHAC"/>
    <property type="match status" value="1"/>
</dbReference>
<dbReference type="PIRSF" id="PIRSF020818">
    <property type="entry name" value="PHB_depoly_PhaZ"/>
    <property type="match status" value="1"/>
</dbReference>
<dbReference type="Proteomes" id="UP000494365">
    <property type="component" value="Unassembled WGS sequence"/>
</dbReference>
<proteinExistence type="predicted"/>
<accession>A0A6S7B4V4</accession>
<dbReference type="InterPro" id="IPR009656">
    <property type="entry name" value="PHB_depo_C"/>
</dbReference>
<name>A0A6S7B4V4_9BURK</name>
<reference evidence="2 3" key="1">
    <citation type="submission" date="2020-04" db="EMBL/GenBank/DDBJ databases">
        <authorList>
            <person name="De Canck E."/>
        </authorList>
    </citation>
    <scope>NUCLEOTIDE SEQUENCE [LARGE SCALE GENOMIC DNA]</scope>
    <source>
        <strain evidence="2 3">LMG 28614</strain>
    </source>
</reference>
<dbReference type="InterPro" id="IPR051321">
    <property type="entry name" value="PHA/PHB_synthase"/>
</dbReference>
<gene>
    <name evidence="2" type="ORF">LMG28614_02638</name>
</gene>
<dbReference type="SUPFAM" id="SSF53474">
    <property type="entry name" value="alpha/beta-Hydrolases"/>
    <property type="match status" value="1"/>
</dbReference>
<dbReference type="AlphaFoldDB" id="A0A6S7B4V4"/>
<evidence type="ECO:0000313" key="2">
    <source>
        <dbReference type="EMBL" id="CAB3788029.1"/>
    </source>
</evidence>
<dbReference type="PANTHER" id="PTHR36837:SF4">
    <property type="entry name" value="BLR0908 PROTEIN"/>
    <property type="match status" value="1"/>
</dbReference>